<dbReference type="EMBL" id="BSXV01003089">
    <property type="protein sequence ID" value="GME97522.1"/>
    <property type="molecule type" value="Genomic_DNA"/>
</dbReference>
<accession>A0ACB5TYG2</accession>
<comment type="caution">
    <text evidence="1">The sequence shown here is derived from an EMBL/GenBank/DDBJ whole genome shotgun (WGS) entry which is preliminary data.</text>
</comment>
<organism evidence="1 2">
    <name type="scientific">Candida boidinii</name>
    <name type="common">Yeast</name>
    <dbReference type="NCBI Taxonomy" id="5477"/>
    <lineage>
        <taxon>Eukaryota</taxon>
        <taxon>Fungi</taxon>
        <taxon>Dikarya</taxon>
        <taxon>Ascomycota</taxon>
        <taxon>Saccharomycotina</taxon>
        <taxon>Pichiomycetes</taxon>
        <taxon>Pichiales</taxon>
        <taxon>Pichiaceae</taxon>
        <taxon>Ogataea</taxon>
        <taxon>Ogataea/Candida clade</taxon>
    </lineage>
</organism>
<name>A0ACB5TYG2_CANBO</name>
<evidence type="ECO:0000313" key="1">
    <source>
        <dbReference type="EMBL" id="GME97522.1"/>
    </source>
</evidence>
<protein>
    <submittedName>
        <fullName evidence="1">Unnamed protein product</fullName>
    </submittedName>
</protein>
<dbReference type="Proteomes" id="UP001165101">
    <property type="component" value="Unassembled WGS sequence"/>
</dbReference>
<sequence>MKYKLDCIAKGISIEDKIVRDICRRTHFKTSEAKRRSESDEEGDGNDNDRDIDDADDVVEADDVDDNEHGEEEETLVEDALDEDITMADADESVSVPVTTSTETNIVKNSSNQMDLLTRLKLFNPKGEDLVKHLDGLLRQDNVMDFFPKRTEN</sequence>
<keyword evidence="2" id="KW-1185">Reference proteome</keyword>
<gene>
    <name evidence="1" type="ORF">Cboi01_000463800</name>
</gene>
<evidence type="ECO:0000313" key="2">
    <source>
        <dbReference type="Proteomes" id="UP001165101"/>
    </source>
</evidence>
<proteinExistence type="predicted"/>
<reference evidence="1" key="1">
    <citation type="submission" date="2023-04" db="EMBL/GenBank/DDBJ databases">
        <title>Candida boidinii NBRC 1967.</title>
        <authorList>
            <person name="Ichikawa N."/>
            <person name="Sato H."/>
            <person name="Tonouchi N."/>
        </authorList>
    </citation>
    <scope>NUCLEOTIDE SEQUENCE</scope>
    <source>
        <strain evidence="1">NBRC 1967</strain>
    </source>
</reference>